<organism evidence="1 2">
    <name type="scientific">Myroides indicus</name>
    <dbReference type="NCBI Taxonomy" id="1323422"/>
    <lineage>
        <taxon>Bacteria</taxon>
        <taxon>Pseudomonadati</taxon>
        <taxon>Bacteroidota</taxon>
        <taxon>Flavobacteriia</taxon>
        <taxon>Flavobacteriales</taxon>
        <taxon>Flavobacteriaceae</taxon>
        <taxon>Myroides</taxon>
    </lineage>
</organism>
<dbReference type="EMBL" id="SOAG01000057">
    <property type="protein sequence ID" value="TDS50515.1"/>
    <property type="molecule type" value="Genomic_DNA"/>
</dbReference>
<dbReference type="RefSeq" id="WP_133713829.1">
    <property type="nucleotide sequence ID" value="NZ_SOAG01000057.1"/>
</dbReference>
<gene>
    <name evidence="1" type="ORF">C8P70_1575</name>
</gene>
<protein>
    <submittedName>
        <fullName evidence="1">Uncharacterized protein</fullName>
    </submittedName>
</protein>
<dbReference type="OrthoDB" id="1121857at2"/>
<evidence type="ECO:0000313" key="1">
    <source>
        <dbReference type="EMBL" id="TDS50515.1"/>
    </source>
</evidence>
<keyword evidence="2" id="KW-1185">Reference proteome</keyword>
<evidence type="ECO:0000313" key="2">
    <source>
        <dbReference type="Proteomes" id="UP000295215"/>
    </source>
</evidence>
<comment type="caution">
    <text evidence="1">The sequence shown here is derived from an EMBL/GenBank/DDBJ whole genome shotgun (WGS) entry which is preliminary data.</text>
</comment>
<proteinExistence type="predicted"/>
<reference evidence="1 2" key="1">
    <citation type="submission" date="2019-03" db="EMBL/GenBank/DDBJ databases">
        <title>Genomic Encyclopedia of Archaeal and Bacterial Type Strains, Phase II (KMG-II): from individual species to whole genera.</title>
        <authorList>
            <person name="Goeker M."/>
        </authorList>
    </citation>
    <scope>NUCLEOTIDE SEQUENCE [LARGE SCALE GENOMIC DNA]</scope>
    <source>
        <strain evidence="1 2">DSM 28213</strain>
    </source>
</reference>
<name>A0A4R7ENN2_9FLAO</name>
<accession>A0A4R7ENN2</accession>
<dbReference type="Proteomes" id="UP000295215">
    <property type="component" value="Unassembled WGS sequence"/>
</dbReference>
<dbReference type="AlphaFoldDB" id="A0A4R7ENN2"/>
<sequence>MASVRNLKKDVHYVLGDIIQAIYIHEMTTKGATPETNALLEETFQAFDMLLEEINAKNIENKKVHFKGVYNKLENIANQLVDKINAL</sequence>